<comment type="subcellular location">
    <subcellularLocation>
        <location evidence="1 6">Secreted</location>
    </subcellularLocation>
</comment>
<evidence type="ECO:0000256" key="3">
    <source>
        <dbReference type="ARBA" id="ARBA00022471"/>
    </source>
</evidence>
<dbReference type="ExpressionAtlas" id="A0A654FB95">
    <property type="expression patterns" value="baseline and differential"/>
</dbReference>
<keyword evidence="5 6" id="KW-0732">Signal</keyword>
<protein>
    <recommendedName>
        <fullName evidence="6">S-protein homolog</fullName>
    </recommendedName>
</protein>
<comment type="similarity">
    <text evidence="2 6">Belongs to the plant self-incompatibility (S1) protein family.</text>
</comment>
<keyword evidence="4 6" id="KW-0964">Secreted</keyword>
<gene>
    <name evidence="7" type="ORF">AN1_LOCUS14179</name>
</gene>
<dbReference type="InterPro" id="IPR010264">
    <property type="entry name" value="Self-incomp_S1"/>
</dbReference>
<evidence type="ECO:0000256" key="4">
    <source>
        <dbReference type="ARBA" id="ARBA00022525"/>
    </source>
</evidence>
<proteinExistence type="inferred from homology"/>
<dbReference type="PANTHER" id="PTHR31232:SF26">
    <property type="entry name" value="S-PROTEIN HOMOLOG-RELATED"/>
    <property type="match status" value="1"/>
</dbReference>
<reference evidence="7 8" key="1">
    <citation type="submission" date="2019-11" db="EMBL/GenBank/DDBJ databases">
        <authorList>
            <person name="Jiao W.-B."/>
            <person name="Schneeberger K."/>
        </authorList>
    </citation>
    <scope>NUCLEOTIDE SEQUENCE [LARGE SCALE GENOMIC DNA]</scope>
    <source>
        <strain evidence="8">cv. An-1</strain>
    </source>
</reference>
<evidence type="ECO:0000313" key="7">
    <source>
        <dbReference type="EMBL" id="VYS58734.1"/>
    </source>
</evidence>
<evidence type="ECO:0000256" key="5">
    <source>
        <dbReference type="ARBA" id="ARBA00022729"/>
    </source>
</evidence>
<organism evidence="7 8">
    <name type="scientific">Arabidopsis thaliana</name>
    <name type="common">Mouse-ear cress</name>
    <dbReference type="NCBI Taxonomy" id="3702"/>
    <lineage>
        <taxon>Eukaryota</taxon>
        <taxon>Viridiplantae</taxon>
        <taxon>Streptophyta</taxon>
        <taxon>Embryophyta</taxon>
        <taxon>Tracheophyta</taxon>
        <taxon>Spermatophyta</taxon>
        <taxon>Magnoliopsida</taxon>
        <taxon>eudicotyledons</taxon>
        <taxon>Gunneridae</taxon>
        <taxon>Pentapetalae</taxon>
        <taxon>rosids</taxon>
        <taxon>malvids</taxon>
        <taxon>Brassicales</taxon>
        <taxon>Brassicaceae</taxon>
        <taxon>Camelineae</taxon>
        <taxon>Arabidopsis</taxon>
    </lineage>
</organism>
<dbReference type="PANTHER" id="PTHR31232">
    <property type="match status" value="1"/>
</dbReference>
<feature type="signal peptide" evidence="6">
    <location>
        <begin position="1"/>
        <end position="21"/>
    </location>
</feature>
<dbReference type="Pfam" id="PF05938">
    <property type="entry name" value="Self-incomp_S1"/>
    <property type="match status" value="1"/>
</dbReference>
<evidence type="ECO:0000256" key="1">
    <source>
        <dbReference type="ARBA" id="ARBA00004613"/>
    </source>
</evidence>
<dbReference type="Proteomes" id="UP000426265">
    <property type="component" value="Unassembled WGS sequence"/>
</dbReference>
<dbReference type="EMBL" id="CACRSJ010000106">
    <property type="protein sequence ID" value="VYS58734.1"/>
    <property type="molecule type" value="Genomic_DNA"/>
</dbReference>
<accession>A0A654FB95</accession>
<evidence type="ECO:0000313" key="8">
    <source>
        <dbReference type="Proteomes" id="UP000426265"/>
    </source>
</evidence>
<evidence type="ECO:0000256" key="2">
    <source>
        <dbReference type="ARBA" id="ARBA00005581"/>
    </source>
</evidence>
<name>A0A654FB95_ARATH</name>
<evidence type="ECO:0000256" key="6">
    <source>
        <dbReference type="RuleBase" id="RU367044"/>
    </source>
</evidence>
<dbReference type="AlphaFoldDB" id="A0A654FB95"/>
<keyword evidence="3 6" id="KW-0713">Self-incompatibility</keyword>
<sequence length="133" mass="15531">MKNLSIFLFVVGLCMISDVYGKKSTITVKNELNPKNKNILKVHCKSKNNDIGVKYLKIGEVMSFSFKTNFWGTTEFWCNLYKGPDYKRYRGITAYQAIGLFAKDGSSYNWLARDDGIYFHKDSLPNYYKTYWL</sequence>
<dbReference type="GO" id="GO:0060320">
    <property type="term" value="P:rejection of self pollen"/>
    <property type="evidence" value="ECO:0007669"/>
    <property type="project" value="UniProtKB-KW"/>
</dbReference>
<dbReference type="GO" id="GO:0005576">
    <property type="term" value="C:extracellular region"/>
    <property type="evidence" value="ECO:0007669"/>
    <property type="project" value="UniProtKB-SubCell"/>
</dbReference>
<feature type="chain" id="PRO_5025097276" description="S-protein homolog" evidence="6">
    <location>
        <begin position="22"/>
        <end position="133"/>
    </location>
</feature>